<proteinExistence type="predicted"/>
<organism evidence="2">
    <name type="scientific">Populus alba</name>
    <name type="common">White poplar</name>
    <dbReference type="NCBI Taxonomy" id="43335"/>
    <lineage>
        <taxon>Eukaryota</taxon>
        <taxon>Viridiplantae</taxon>
        <taxon>Streptophyta</taxon>
        <taxon>Embryophyta</taxon>
        <taxon>Tracheophyta</taxon>
        <taxon>Spermatophyta</taxon>
        <taxon>Magnoliopsida</taxon>
        <taxon>eudicotyledons</taxon>
        <taxon>Gunneridae</taxon>
        <taxon>Pentapetalae</taxon>
        <taxon>rosids</taxon>
        <taxon>fabids</taxon>
        <taxon>Malpighiales</taxon>
        <taxon>Salicaceae</taxon>
        <taxon>Saliceae</taxon>
        <taxon>Populus</taxon>
    </lineage>
</organism>
<feature type="compositionally biased region" description="Polar residues" evidence="1">
    <location>
        <begin position="10"/>
        <end position="33"/>
    </location>
</feature>
<evidence type="ECO:0000256" key="1">
    <source>
        <dbReference type="SAM" id="MobiDB-lite"/>
    </source>
</evidence>
<accession>A0A4U5QJS0</accession>
<sequence>MTFLEVWNSTLPSSSVNYSSQPPWLNTEAQHPSLNPPPAIHSPPPLVPIQVGTISVSPITAGIRADHPRTTTMPPDTRSTEFKCMEESITVVRQDSGQKYEMLMNTLKGQSIKVDQTIKNQGAQINDIRNIIGTMT</sequence>
<protein>
    <submittedName>
        <fullName evidence="2">Uncharacterized protein</fullName>
    </submittedName>
</protein>
<gene>
    <name evidence="2" type="ORF">D5086_0000078190</name>
</gene>
<reference evidence="2" key="1">
    <citation type="submission" date="2018-10" db="EMBL/GenBank/DDBJ databases">
        <title>Population genomic analysis revealed the cold adaptation of white poplar.</title>
        <authorList>
            <person name="Liu Y.-J."/>
        </authorList>
    </citation>
    <scope>NUCLEOTIDE SEQUENCE [LARGE SCALE GENOMIC DNA]</scope>
    <source>
        <strain evidence="2">PAL-ZL1</strain>
    </source>
</reference>
<dbReference type="EMBL" id="RCHU01000220">
    <property type="protein sequence ID" value="TKS10950.1"/>
    <property type="molecule type" value="Genomic_DNA"/>
</dbReference>
<name>A0A4U5QJS0_POPAL</name>
<feature type="region of interest" description="Disordered" evidence="1">
    <location>
        <begin position="10"/>
        <end position="41"/>
    </location>
</feature>
<evidence type="ECO:0000313" key="2">
    <source>
        <dbReference type="EMBL" id="TKS10950.1"/>
    </source>
</evidence>
<comment type="caution">
    <text evidence="2">The sequence shown here is derived from an EMBL/GenBank/DDBJ whole genome shotgun (WGS) entry which is preliminary data.</text>
</comment>
<dbReference type="AlphaFoldDB" id="A0A4U5QJS0"/>